<protein>
    <recommendedName>
        <fullName evidence="3">DUF4056 domain-containing protein</fullName>
    </recommendedName>
</protein>
<evidence type="ECO:0008006" key="3">
    <source>
        <dbReference type="Google" id="ProtNLM"/>
    </source>
</evidence>
<sequence length="356" mass="40544">MKLLQLFFLSFLSGYFFPLYSKPLDLPSKEIQSPPPRIIRTCCSFGSDLKVAAIPTKKITHISSLDKLGAHKYLGSEKEGNGIIYTKHGGFIDLGHLRDQADWTAYLYNLIRQTQGKETLVQRLGAEGGIRTLNLCVPANLDSTDAILLAGRIAYDLSVWHEIATWFGASSIPLVTERFSSFSVEDAYSNLLGVTLGMEALQSSLPYEEAMTQLIDRMFERLEAVPTEADTYVAMEQVRNIWWTREKKLPSPKIMLQRQLDVYSQVRPLLVPGPDAENPDNYVLTVPENTHTGLALADLYQLVIKPNYKFPLREIFPAQVRRVVTQHDFQLLLEQVAKEWQHAQIQYTMPGWYYRN</sequence>
<evidence type="ECO:0000313" key="2">
    <source>
        <dbReference type="Proteomes" id="UP000321532"/>
    </source>
</evidence>
<name>A0A512AT42_9BACT</name>
<gene>
    <name evidence="1" type="ORF">AAE02nite_05140</name>
</gene>
<dbReference type="Pfam" id="PF13265">
    <property type="entry name" value="DUF4056"/>
    <property type="match status" value="1"/>
</dbReference>
<dbReference type="Proteomes" id="UP000321532">
    <property type="component" value="Unassembled WGS sequence"/>
</dbReference>
<reference evidence="1 2" key="1">
    <citation type="submission" date="2019-07" db="EMBL/GenBank/DDBJ databases">
        <title>Whole genome shotgun sequence of Adhaeribacter aerolatus NBRC 106133.</title>
        <authorList>
            <person name="Hosoyama A."/>
            <person name="Uohara A."/>
            <person name="Ohji S."/>
            <person name="Ichikawa N."/>
        </authorList>
    </citation>
    <scope>NUCLEOTIDE SEQUENCE [LARGE SCALE GENOMIC DNA]</scope>
    <source>
        <strain evidence="1 2">NBRC 106133</strain>
    </source>
</reference>
<dbReference type="InterPro" id="IPR025130">
    <property type="entry name" value="DUF4056"/>
</dbReference>
<comment type="caution">
    <text evidence="1">The sequence shown here is derived from an EMBL/GenBank/DDBJ whole genome shotgun (WGS) entry which is preliminary data.</text>
</comment>
<dbReference type="OrthoDB" id="1164519at2"/>
<proteinExistence type="predicted"/>
<dbReference type="AlphaFoldDB" id="A0A512AT42"/>
<accession>A0A512AT42</accession>
<dbReference type="RefSeq" id="WP_146894889.1">
    <property type="nucleotide sequence ID" value="NZ_BJYS01000002.1"/>
</dbReference>
<organism evidence="1 2">
    <name type="scientific">Adhaeribacter aerolatus</name>
    <dbReference type="NCBI Taxonomy" id="670289"/>
    <lineage>
        <taxon>Bacteria</taxon>
        <taxon>Pseudomonadati</taxon>
        <taxon>Bacteroidota</taxon>
        <taxon>Cytophagia</taxon>
        <taxon>Cytophagales</taxon>
        <taxon>Hymenobacteraceae</taxon>
        <taxon>Adhaeribacter</taxon>
    </lineage>
</organism>
<dbReference type="EMBL" id="BJYS01000002">
    <property type="protein sequence ID" value="GEO02850.1"/>
    <property type="molecule type" value="Genomic_DNA"/>
</dbReference>
<evidence type="ECO:0000313" key="1">
    <source>
        <dbReference type="EMBL" id="GEO02850.1"/>
    </source>
</evidence>
<keyword evidence="2" id="KW-1185">Reference proteome</keyword>